<evidence type="ECO:0000259" key="5">
    <source>
        <dbReference type="Pfam" id="PF02441"/>
    </source>
</evidence>
<feature type="domain" description="Flavoprotein" evidence="5">
    <location>
        <begin position="17"/>
        <end position="187"/>
    </location>
</feature>
<feature type="binding site" evidence="3">
    <location>
        <position position="361"/>
    </location>
    <ligand>
        <name>CTP</name>
        <dbReference type="ChEBI" id="CHEBI:37563"/>
    </ligand>
</feature>
<keyword evidence="1 3" id="KW-0210">Decarboxylase</keyword>
<dbReference type="Pfam" id="PF02441">
    <property type="entry name" value="Flavoprotein"/>
    <property type="match status" value="1"/>
</dbReference>
<evidence type="ECO:0000256" key="2">
    <source>
        <dbReference type="ARBA" id="ARBA00023239"/>
    </source>
</evidence>
<dbReference type="InterPro" id="IPR036551">
    <property type="entry name" value="Flavin_trans-like"/>
</dbReference>
<feature type="domain" description="DNA/pantothenate metabolism flavoprotein C-terminal" evidence="6">
    <location>
        <begin position="198"/>
        <end position="414"/>
    </location>
</feature>
<feature type="binding site" evidence="3">
    <location>
        <position position="339"/>
    </location>
    <ligand>
        <name>CTP</name>
        <dbReference type="ChEBI" id="CHEBI:37563"/>
    </ligand>
</feature>
<dbReference type="Proteomes" id="UP001243212">
    <property type="component" value="Unassembled WGS sequence"/>
</dbReference>
<dbReference type="SUPFAM" id="SSF102645">
    <property type="entry name" value="CoaB-like"/>
    <property type="match status" value="1"/>
</dbReference>
<dbReference type="EC" id="6.3.2.5" evidence="3"/>
<comment type="catalytic activity">
    <reaction evidence="3 4">
        <text>N-[(R)-4-phosphopantothenoyl]-L-cysteine + H(+) = (R)-4'-phosphopantetheine + CO2</text>
        <dbReference type="Rhea" id="RHEA:16793"/>
        <dbReference type="ChEBI" id="CHEBI:15378"/>
        <dbReference type="ChEBI" id="CHEBI:16526"/>
        <dbReference type="ChEBI" id="CHEBI:59458"/>
        <dbReference type="ChEBI" id="CHEBI:61723"/>
        <dbReference type="EC" id="4.1.1.36"/>
    </reaction>
</comment>
<organism evidence="7 8">
    <name type="scientific">Trueperella bonasi</name>
    <dbReference type="NCBI Taxonomy" id="312286"/>
    <lineage>
        <taxon>Bacteria</taxon>
        <taxon>Bacillati</taxon>
        <taxon>Actinomycetota</taxon>
        <taxon>Actinomycetes</taxon>
        <taxon>Actinomycetales</taxon>
        <taxon>Actinomycetaceae</taxon>
        <taxon>Trueperella</taxon>
    </lineage>
</organism>
<comment type="function">
    <text evidence="4">Catalyzes two steps in the biosynthesis of coenzyme A. In the first step cysteine is conjugated to 4'-phosphopantothenate to form 4-phosphopantothenoylcysteine, in the latter compound is decarboxylated to form 4'-phosphopantotheine.</text>
</comment>
<protein>
    <recommendedName>
        <fullName evidence="3">Coenzyme A biosynthesis bifunctional protein CoaBC</fullName>
    </recommendedName>
    <alternativeName>
        <fullName evidence="3">DNA/pantothenate metabolism flavoprotein</fullName>
    </alternativeName>
    <alternativeName>
        <fullName evidence="3">Phosphopantothenoylcysteine synthetase/decarboxylase</fullName>
        <shortName evidence="3">PPCS-PPCDC</shortName>
    </alternativeName>
    <domain>
        <recommendedName>
            <fullName evidence="3">Phosphopantothenoylcysteine decarboxylase</fullName>
            <shortName evidence="3">PPC decarboxylase</shortName>
            <shortName evidence="3">PPC-DC</shortName>
            <ecNumber evidence="3">4.1.1.36</ecNumber>
        </recommendedName>
        <alternativeName>
            <fullName evidence="3">CoaC</fullName>
        </alternativeName>
    </domain>
    <domain>
        <recommendedName>
            <fullName evidence="3">Phosphopantothenate--cysteine ligase</fullName>
            <ecNumber evidence="3">6.3.2.5</ecNumber>
        </recommendedName>
        <alternativeName>
            <fullName evidence="3">CoaB</fullName>
        </alternativeName>
        <alternativeName>
            <fullName evidence="3">Phosphopantothenoylcysteine synthetase</fullName>
            <shortName evidence="3">PPC synthetase</shortName>
            <shortName evidence="3">PPC-S</shortName>
        </alternativeName>
    </domain>
</protein>
<keyword evidence="3" id="KW-0511">Multifunctional enzyme</keyword>
<keyword evidence="3 4" id="KW-0285">Flavoprotein</keyword>
<dbReference type="InterPro" id="IPR007085">
    <property type="entry name" value="DNA/pantothenate-metab_flavo_C"/>
</dbReference>
<feature type="binding site" evidence="3">
    <location>
        <begin position="320"/>
        <end position="323"/>
    </location>
    <ligand>
        <name>CTP</name>
        <dbReference type="ChEBI" id="CHEBI:37563"/>
    </ligand>
</feature>
<dbReference type="RefSeq" id="WP_307681733.1">
    <property type="nucleotide sequence ID" value="NZ_JAUSQX010000001.1"/>
</dbReference>
<dbReference type="NCBIfam" id="TIGR00521">
    <property type="entry name" value="coaBC_dfp"/>
    <property type="match status" value="1"/>
</dbReference>
<dbReference type="Gene3D" id="3.40.50.10300">
    <property type="entry name" value="CoaB-like"/>
    <property type="match status" value="1"/>
</dbReference>
<feature type="binding site" evidence="3">
    <location>
        <position position="305"/>
    </location>
    <ligand>
        <name>CTP</name>
        <dbReference type="ChEBI" id="CHEBI:37563"/>
    </ligand>
</feature>
<comment type="catalytic activity">
    <reaction evidence="3 4">
        <text>(R)-4'-phosphopantothenate + L-cysteine + CTP = N-[(R)-4-phosphopantothenoyl]-L-cysteine + CMP + diphosphate + H(+)</text>
        <dbReference type="Rhea" id="RHEA:19397"/>
        <dbReference type="ChEBI" id="CHEBI:10986"/>
        <dbReference type="ChEBI" id="CHEBI:15378"/>
        <dbReference type="ChEBI" id="CHEBI:33019"/>
        <dbReference type="ChEBI" id="CHEBI:35235"/>
        <dbReference type="ChEBI" id="CHEBI:37563"/>
        <dbReference type="ChEBI" id="CHEBI:59458"/>
        <dbReference type="ChEBI" id="CHEBI:60377"/>
        <dbReference type="EC" id="6.3.2.5"/>
    </reaction>
</comment>
<dbReference type="Gene3D" id="3.40.50.1950">
    <property type="entry name" value="Flavin prenyltransferase-like"/>
    <property type="match status" value="1"/>
</dbReference>
<dbReference type="SUPFAM" id="SSF52507">
    <property type="entry name" value="Homo-oligomeric flavin-containing Cys decarboxylases, HFCD"/>
    <property type="match status" value="1"/>
</dbReference>
<comment type="similarity">
    <text evidence="3 4">In the C-terminal section; belongs to the PPC synthetase family.</text>
</comment>
<comment type="cofactor">
    <cofactor evidence="3">
        <name>FMN</name>
        <dbReference type="ChEBI" id="CHEBI:58210"/>
    </cofactor>
    <text evidence="3">Binds 1 FMN per subunit.</text>
</comment>
<dbReference type="PANTHER" id="PTHR14359">
    <property type="entry name" value="HOMO-OLIGOMERIC FLAVIN CONTAINING CYS DECARBOXYLASE FAMILY"/>
    <property type="match status" value="1"/>
</dbReference>
<dbReference type="Pfam" id="PF04127">
    <property type="entry name" value="DFP"/>
    <property type="match status" value="1"/>
</dbReference>
<comment type="pathway">
    <text evidence="3 4">Cofactor biosynthesis; coenzyme A biosynthesis; CoA from (R)-pantothenate: step 3/5.</text>
</comment>
<evidence type="ECO:0000256" key="3">
    <source>
        <dbReference type="HAMAP-Rule" id="MF_02225"/>
    </source>
</evidence>
<comment type="caution">
    <text evidence="7">The sequence shown here is derived from an EMBL/GenBank/DDBJ whole genome shotgun (WGS) entry which is preliminary data.</text>
</comment>
<gene>
    <name evidence="3" type="primary">coaBC</name>
    <name evidence="7" type="ORF">J2S70_000030</name>
</gene>
<dbReference type="HAMAP" id="MF_02225">
    <property type="entry name" value="CoaBC"/>
    <property type="match status" value="1"/>
</dbReference>
<keyword evidence="3 4" id="KW-0436">Ligase</keyword>
<dbReference type="InterPro" id="IPR035929">
    <property type="entry name" value="CoaB-like_sf"/>
</dbReference>
<keyword evidence="2 3" id="KW-0456">Lyase</keyword>
<accession>A0ABT9NDH8</accession>
<evidence type="ECO:0000313" key="8">
    <source>
        <dbReference type="Proteomes" id="UP001243212"/>
    </source>
</evidence>
<feature type="region of interest" description="Phosphopantothenoylcysteine decarboxylase" evidence="3">
    <location>
        <begin position="1"/>
        <end position="202"/>
    </location>
</feature>
<feature type="binding site" evidence="3">
    <location>
        <position position="357"/>
    </location>
    <ligand>
        <name>CTP</name>
        <dbReference type="ChEBI" id="CHEBI:37563"/>
    </ligand>
</feature>
<comment type="similarity">
    <text evidence="3 4">In the N-terminal section; belongs to the HFCD (homo-oligomeric flavin containing Cys decarboxylase) superfamily.</text>
</comment>
<comment type="cofactor">
    <cofactor evidence="3">
        <name>Mg(2+)</name>
        <dbReference type="ChEBI" id="CHEBI:18420"/>
    </cofactor>
</comment>
<name>A0ABT9NDH8_9ACTO</name>
<dbReference type="GO" id="GO:0004632">
    <property type="term" value="F:phosphopantothenate--cysteine ligase activity"/>
    <property type="evidence" value="ECO:0007669"/>
    <property type="project" value="UniProtKB-EC"/>
</dbReference>
<dbReference type="GO" id="GO:0004633">
    <property type="term" value="F:phosphopantothenoylcysteine decarboxylase activity"/>
    <property type="evidence" value="ECO:0007669"/>
    <property type="project" value="UniProtKB-EC"/>
</dbReference>
<evidence type="ECO:0000259" key="6">
    <source>
        <dbReference type="Pfam" id="PF04127"/>
    </source>
</evidence>
<keyword evidence="3 4" id="KW-0288">FMN</keyword>
<evidence type="ECO:0000313" key="7">
    <source>
        <dbReference type="EMBL" id="MDP9805448.1"/>
    </source>
</evidence>
<keyword evidence="3" id="KW-0479">Metal-binding</keyword>
<dbReference type="EMBL" id="JAUSQX010000001">
    <property type="protein sequence ID" value="MDP9805448.1"/>
    <property type="molecule type" value="Genomic_DNA"/>
</dbReference>
<proteinExistence type="inferred from homology"/>
<dbReference type="EC" id="4.1.1.36" evidence="3"/>
<comment type="function">
    <text evidence="3">Catalyzes two sequential steps in the biosynthesis of coenzyme A. In the first step cysteine is conjugated to 4'-phosphopantothenate to form 4-phosphopantothenoylcysteine. In the second step the latter compound is decarboxylated to form 4'-phosphopantotheine.</text>
</comment>
<comment type="caution">
    <text evidence="3">Lacks conserved residue(s) required for the propagation of feature annotation.</text>
</comment>
<evidence type="ECO:0000256" key="4">
    <source>
        <dbReference type="RuleBase" id="RU364078"/>
    </source>
</evidence>
<feature type="binding site" evidence="3">
    <location>
        <position position="295"/>
    </location>
    <ligand>
        <name>CTP</name>
        <dbReference type="ChEBI" id="CHEBI:37563"/>
    </ligand>
</feature>
<dbReference type="PANTHER" id="PTHR14359:SF6">
    <property type="entry name" value="PHOSPHOPANTOTHENOYLCYSTEINE DECARBOXYLASE"/>
    <property type="match status" value="1"/>
</dbReference>
<reference evidence="7 8" key="1">
    <citation type="submission" date="2023-07" db="EMBL/GenBank/DDBJ databases">
        <title>Sequencing the genomes of 1000 actinobacteria strains.</title>
        <authorList>
            <person name="Klenk H.-P."/>
        </authorList>
    </citation>
    <scope>NUCLEOTIDE SEQUENCE [LARGE SCALE GENOMIC DNA]</scope>
    <source>
        <strain evidence="7 8">DSM 17163</strain>
    </source>
</reference>
<evidence type="ECO:0000256" key="1">
    <source>
        <dbReference type="ARBA" id="ARBA00022793"/>
    </source>
</evidence>
<dbReference type="InterPro" id="IPR003382">
    <property type="entry name" value="Flavoprotein"/>
</dbReference>
<sequence>MISQAGDDRVSENPMPRVLLGVTGGIAAYKVPAVIRGLRARGIDVVVVPTPEALKFVGKTTWEAISGHPVHVHTTEGAEEVVHVRTGQDVDLVLIAPATANTIAKVAAGIADNLLTASVLMATGPVLMAPAMHTEMWNNAATQANVDTLGERGVEFIGPESGQLTGTDSGLGRMSEPEAIVEAVLRRLANDRVGASDLAGTRMVISAGGTREPIDPVRYIANRSTGRMGIALANEAARRGAEVHLVAANIDDSVMSLLAQDVHIIPVITVLELQDVMEEMSGKADVLVMSAAVSDFRVDASAQNKIKRGADLTLKLIENPDILAGLARARRSKQTIVGFAAETGDETADYLEHGRQKARRKGADLLVINQVGAQSGFGNVDTAVTIVDGAGSTLAETTGSKADVAVAIIDAIKEFRTS</sequence>
<feature type="region of interest" description="Phosphopantothenate--cysteine ligase" evidence="3">
    <location>
        <begin position="203"/>
        <end position="418"/>
    </location>
</feature>
<keyword evidence="8" id="KW-1185">Reference proteome</keyword>
<comment type="pathway">
    <text evidence="3 4">Cofactor biosynthesis; coenzyme A biosynthesis; CoA from (R)-pantothenate: step 2/5.</text>
</comment>
<dbReference type="InterPro" id="IPR005252">
    <property type="entry name" value="CoaBC"/>
</dbReference>
<keyword evidence="3" id="KW-0460">Magnesium</keyword>